<evidence type="ECO:0000313" key="2">
    <source>
        <dbReference type="EMBL" id="KAK9814826.1"/>
    </source>
</evidence>
<keyword evidence="3" id="KW-1185">Reference proteome</keyword>
<keyword evidence="1" id="KW-0732">Signal</keyword>
<accession>A0AAW1PMN5</accession>
<dbReference type="EMBL" id="JALJOR010000007">
    <property type="protein sequence ID" value="KAK9814826.1"/>
    <property type="molecule type" value="Genomic_DNA"/>
</dbReference>
<sequence>MQPMLVAACLALGFLSVTLPAYGAPPPLGSDYVQARATFYGGKGSGSDITQGKNPPNCQKDLQGFETKGTGIYKAALSSELVDYAGSCVNFCVEIKCDPRTLTDFFGQPITRTQSPTKPNPPLCKNPDESRIFKACRCSFSLYLKDMLWVDGHMGPVLLLLSYSLMRYNTAESTLDRRLLLVTVKTDQLDNLGVMAILIRRAQCPDPNAPIQPPIKANAAVQAGGVGSQNDADFLERDLGCNVWVFCQNPNGCDSGGDAGIINQGDCSLKNQAGLVSTPLAYNTLTPAERVGWVSGCLPASGATSG</sequence>
<organism evidence="2 3">
    <name type="scientific">[Myrmecia] bisecta</name>
    <dbReference type="NCBI Taxonomy" id="41462"/>
    <lineage>
        <taxon>Eukaryota</taxon>
        <taxon>Viridiplantae</taxon>
        <taxon>Chlorophyta</taxon>
        <taxon>core chlorophytes</taxon>
        <taxon>Trebouxiophyceae</taxon>
        <taxon>Trebouxiales</taxon>
        <taxon>Trebouxiaceae</taxon>
        <taxon>Myrmecia</taxon>
    </lineage>
</organism>
<reference evidence="2 3" key="1">
    <citation type="journal article" date="2024" name="Nat. Commun.">
        <title>Phylogenomics reveals the evolutionary origins of lichenization in chlorophyte algae.</title>
        <authorList>
            <person name="Puginier C."/>
            <person name="Libourel C."/>
            <person name="Otte J."/>
            <person name="Skaloud P."/>
            <person name="Haon M."/>
            <person name="Grisel S."/>
            <person name="Petersen M."/>
            <person name="Berrin J.G."/>
            <person name="Delaux P.M."/>
            <person name="Dal Grande F."/>
            <person name="Keller J."/>
        </authorList>
    </citation>
    <scope>NUCLEOTIDE SEQUENCE [LARGE SCALE GENOMIC DNA]</scope>
    <source>
        <strain evidence="2 3">SAG 2043</strain>
    </source>
</reference>
<dbReference type="Proteomes" id="UP001489004">
    <property type="component" value="Unassembled WGS sequence"/>
</dbReference>
<protein>
    <submittedName>
        <fullName evidence="2">Uncharacterized protein</fullName>
    </submittedName>
</protein>
<evidence type="ECO:0000256" key="1">
    <source>
        <dbReference type="SAM" id="SignalP"/>
    </source>
</evidence>
<comment type="caution">
    <text evidence="2">The sequence shown here is derived from an EMBL/GenBank/DDBJ whole genome shotgun (WGS) entry which is preliminary data.</text>
</comment>
<name>A0AAW1PMN5_9CHLO</name>
<proteinExistence type="predicted"/>
<evidence type="ECO:0000313" key="3">
    <source>
        <dbReference type="Proteomes" id="UP001489004"/>
    </source>
</evidence>
<feature type="chain" id="PRO_5043856012" evidence="1">
    <location>
        <begin position="24"/>
        <end position="306"/>
    </location>
</feature>
<feature type="signal peptide" evidence="1">
    <location>
        <begin position="1"/>
        <end position="23"/>
    </location>
</feature>
<gene>
    <name evidence="2" type="ORF">WJX72_012155</name>
</gene>
<dbReference type="AlphaFoldDB" id="A0AAW1PMN5"/>